<dbReference type="AlphaFoldDB" id="A0A9X2ZT31"/>
<dbReference type="RefSeq" id="WP_259082415.1">
    <property type="nucleotide sequence ID" value="NZ_JANUBB010000015.1"/>
</dbReference>
<dbReference type="Proteomes" id="UP001155010">
    <property type="component" value="Unassembled WGS sequence"/>
</dbReference>
<organism evidence="1 2">
    <name type="scientific">Salinibacter ruber</name>
    <dbReference type="NCBI Taxonomy" id="146919"/>
    <lineage>
        <taxon>Bacteria</taxon>
        <taxon>Pseudomonadati</taxon>
        <taxon>Rhodothermota</taxon>
        <taxon>Rhodothermia</taxon>
        <taxon>Rhodothermales</taxon>
        <taxon>Salinibacteraceae</taxon>
        <taxon>Salinibacter</taxon>
    </lineage>
</organism>
<protein>
    <submittedName>
        <fullName evidence="1">Uncharacterized protein</fullName>
    </submittedName>
</protein>
<comment type="caution">
    <text evidence="1">The sequence shown here is derived from an EMBL/GenBank/DDBJ whole genome shotgun (WGS) entry which is preliminary data.</text>
</comment>
<sequence length="160" mass="17722">MTDANIWIDLHNADLLDAAFELDHTTWHTPNIIVRDEVLTVDRDLLVDLGLDVRTLSGDELNQILTLNGRYPQPSPKDLSVLVVADADNGIVVSGDGPLRAAAEAEEMTVHGVLWILDRLVEEPIITENRAVTALNAMLQQGARLPDEPVENRLDDWRSS</sequence>
<dbReference type="Pfam" id="PF11848">
    <property type="entry name" value="DUF3368"/>
    <property type="match status" value="1"/>
</dbReference>
<gene>
    <name evidence="1" type="ORF">GGP83_003005</name>
</gene>
<evidence type="ECO:0000313" key="1">
    <source>
        <dbReference type="EMBL" id="MCS3953030.1"/>
    </source>
</evidence>
<reference evidence="1" key="1">
    <citation type="submission" date="2022-08" db="EMBL/GenBank/DDBJ databases">
        <title>Genomic Encyclopedia of Type Strains, Phase V (KMG-V): Genome sequencing to study the core and pangenomes of soil and plant-associated prokaryotes.</title>
        <authorList>
            <person name="Whitman W."/>
        </authorList>
    </citation>
    <scope>NUCLEOTIDE SEQUENCE</scope>
    <source>
        <strain evidence="1">SP2017</strain>
    </source>
</reference>
<accession>A0A9X2ZT31</accession>
<dbReference type="InterPro" id="IPR021799">
    <property type="entry name" value="PIN-like_prokaryotic"/>
</dbReference>
<dbReference type="EMBL" id="JANUBB010000015">
    <property type="protein sequence ID" value="MCS3953030.1"/>
    <property type="molecule type" value="Genomic_DNA"/>
</dbReference>
<evidence type="ECO:0000313" key="2">
    <source>
        <dbReference type="Proteomes" id="UP001155010"/>
    </source>
</evidence>
<proteinExistence type="predicted"/>
<name>A0A9X2ZT31_9BACT</name>